<evidence type="ECO:0000313" key="4">
    <source>
        <dbReference type="Proteomes" id="UP000279860"/>
    </source>
</evidence>
<comment type="caution">
    <text evidence="2">The sequence shown here is derived from an EMBL/GenBank/DDBJ whole genome shotgun (WGS) entry which is preliminary data.</text>
</comment>
<dbReference type="NCBIfam" id="TIGR00741">
    <property type="entry name" value="yfiA"/>
    <property type="match status" value="1"/>
</dbReference>
<name>A0A3P1YSH1_TANFO</name>
<dbReference type="OrthoDB" id="9808702at2"/>
<proteinExistence type="predicted"/>
<dbReference type="Gene3D" id="3.30.160.100">
    <property type="entry name" value="Ribosome hibernation promotion factor-like"/>
    <property type="match status" value="1"/>
</dbReference>
<dbReference type="InterPro" id="IPR003489">
    <property type="entry name" value="RHF/RaiA"/>
</dbReference>
<protein>
    <submittedName>
        <fullName evidence="2">Ribosome-associated translation inhibitor RaiA</fullName>
    </submittedName>
</protein>
<reference evidence="3 4" key="1">
    <citation type="submission" date="2018-11" db="EMBL/GenBank/DDBJ databases">
        <title>Genomes From Bacteria Associated with the Canine Oral Cavity: a Test Case for Automated Genome-Based Taxonomic Assignment.</title>
        <authorList>
            <person name="Coil D.A."/>
            <person name="Jospin G."/>
            <person name="Darling A.E."/>
            <person name="Wallis C."/>
            <person name="Davis I.J."/>
            <person name="Harris S."/>
            <person name="Eisen J.A."/>
            <person name="Holcombe L.J."/>
            <person name="O'Flynn C."/>
        </authorList>
    </citation>
    <scope>NUCLEOTIDE SEQUENCE [LARGE SCALE GENOMIC DNA]</scope>
    <source>
        <strain evidence="2 4">OH1426_COT-023</strain>
        <strain evidence="1 3">OH2617_COT-023</strain>
    </source>
</reference>
<organism evidence="2 4">
    <name type="scientific">Tannerella forsythia</name>
    <name type="common">Bacteroides forsythus</name>
    <dbReference type="NCBI Taxonomy" id="28112"/>
    <lineage>
        <taxon>Bacteria</taxon>
        <taxon>Pseudomonadati</taxon>
        <taxon>Bacteroidota</taxon>
        <taxon>Bacteroidia</taxon>
        <taxon>Bacteroidales</taxon>
        <taxon>Tannerellaceae</taxon>
        <taxon>Tannerella</taxon>
    </lineage>
</organism>
<dbReference type="RefSeq" id="WP_124750744.1">
    <property type="nucleotide sequence ID" value="NZ_RQYN01000044.1"/>
</dbReference>
<sequence length="99" mass="11303">MEIRVQAIHFDATERLEAFIQKKVSKLNQYHDGILGAEVTLRVVKPESVQNKQVGIRLKIKNNDLFAEKVNDTFEEAVDDAVVALEKQLIKVKEKSRAK</sequence>
<dbReference type="Proteomes" id="UP000278609">
    <property type="component" value="Unassembled WGS sequence"/>
</dbReference>
<dbReference type="SUPFAM" id="SSF69754">
    <property type="entry name" value="Ribosome binding protein Y (YfiA homologue)"/>
    <property type="match status" value="1"/>
</dbReference>
<dbReference type="CDD" id="cd00552">
    <property type="entry name" value="RaiA"/>
    <property type="match status" value="1"/>
</dbReference>
<dbReference type="InterPro" id="IPR036567">
    <property type="entry name" value="RHF-like"/>
</dbReference>
<dbReference type="Proteomes" id="UP000279860">
    <property type="component" value="Unassembled WGS sequence"/>
</dbReference>
<evidence type="ECO:0000313" key="2">
    <source>
        <dbReference type="EMBL" id="RRD72776.1"/>
    </source>
</evidence>
<evidence type="ECO:0000313" key="3">
    <source>
        <dbReference type="Proteomes" id="UP000278609"/>
    </source>
</evidence>
<gene>
    <name evidence="2" type="primary">raiA</name>
    <name evidence="1" type="ORF">EII40_02725</name>
    <name evidence="2" type="ORF">EII41_10555</name>
</gene>
<dbReference type="AlphaFoldDB" id="A0A3P1YSH1"/>
<dbReference type="Pfam" id="PF02482">
    <property type="entry name" value="Ribosomal_S30AE"/>
    <property type="match status" value="1"/>
</dbReference>
<dbReference type="EMBL" id="RQYN01000044">
    <property type="protein sequence ID" value="RRD72776.1"/>
    <property type="molecule type" value="Genomic_DNA"/>
</dbReference>
<evidence type="ECO:0000313" key="1">
    <source>
        <dbReference type="EMBL" id="RRD62606.1"/>
    </source>
</evidence>
<dbReference type="EMBL" id="RQYS01000008">
    <property type="protein sequence ID" value="RRD62606.1"/>
    <property type="molecule type" value="Genomic_DNA"/>
</dbReference>
<accession>A0A3P1YSH1</accession>